<name>A0A916RL27_9BACT</name>
<reference evidence="3" key="2">
    <citation type="submission" date="2020-09" db="EMBL/GenBank/DDBJ databases">
        <authorList>
            <person name="Sun Q."/>
            <person name="Zhou Y."/>
        </authorList>
    </citation>
    <scope>NUCLEOTIDE SEQUENCE</scope>
    <source>
        <strain evidence="3">CGMCC 1.15447</strain>
    </source>
</reference>
<evidence type="ECO:0000313" key="4">
    <source>
        <dbReference type="Proteomes" id="UP000648801"/>
    </source>
</evidence>
<evidence type="ECO:0000313" key="3">
    <source>
        <dbReference type="EMBL" id="GGA61407.1"/>
    </source>
</evidence>
<gene>
    <name evidence="3" type="ORF">GCM10011507_11130</name>
</gene>
<protein>
    <recommendedName>
        <fullName evidence="5">Acid-shock protein</fullName>
    </recommendedName>
</protein>
<feature type="region of interest" description="Disordered" evidence="1">
    <location>
        <begin position="30"/>
        <end position="75"/>
    </location>
</feature>
<feature type="compositionally biased region" description="Basic residues" evidence="1">
    <location>
        <begin position="39"/>
        <end position="66"/>
    </location>
</feature>
<sequence>MNNTVLYPLVILVALVSFVPAVAHADTSYVQQKSEHSSVKTRKAYVKHQKKQAKKARAQQKKSIKAWKKEHGVAH</sequence>
<accession>A0A916RL27</accession>
<keyword evidence="2" id="KW-0732">Signal</keyword>
<evidence type="ECO:0000256" key="1">
    <source>
        <dbReference type="SAM" id="MobiDB-lite"/>
    </source>
</evidence>
<reference evidence="3" key="1">
    <citation type="journal article" date="2014" name="Int. J. Syst. Evol. Microbiol.">
        <title>Complete genome sequence of Corynebacterium casei LMG S-19264T (=DSM 44701T), isolated from a smear-ripened cheese.</title>
        <authorList>
            <consortium name="US DOE Joint Genome Institute (JGI-PGF)"/>
            <person name="Walter F."/>
            <person name="Albersmeier A."/>
            <person name="Kalinowski J."/>
            <person name="Ruckert C."/>
        </authorList>
    </citation>
    <scope>NUCLEOTIDE SEQUENCE</scope>
    <source>
        <strain evidence="3">CGMCC 1.15447</strain>
    </source>
</reference>
<feature type="chain" id="PRO_5037503275" description="Acid-shock protein" evidence="2">
    <location>
        <begin position="26"/>
        <end position="75"/>
    </location>
</feature>
<organism evidence="3 4">
    <name type="scientific">Edaphobacter acidisoli</name>
    <dbReference type="NCBI Taxonomy" id="2040573"/>
    <lineage>
        <taxon>Bacteria</taxon>
        <taxon>Pseudomonadati</taxon>
        <taxon>Acidobacteriota</taxon>
        <taxon>Terriglobia</taxon>
        <taxon>Terriglobales</taxon>
        <taxon>Acidobacteriaceae</taxon>
        <taxon>Edaphobacter</taxon>
    </lineage>
</organism>
<evidence type="ECO:0000256" key="2">
    <source>
        <dbReference type="SAM" id="SignalP"/>
    </source>
</evidence>
<dbReference type="Proteomes" id="UP000648801">
    <property type="component" value="Unassembled WGS sequence"/>
</dbReference>
<feature type="signal peptide" evidence="2">
    <location>
        <begin position="1"/>
        <end position="25"/>
    </location>
</feature>
<proteinExistence type="predicted"/>
<keyword evidence="4" id="KW-1185">Reference proteome</keyword>
<evidence type="ECO:0008006" key="5">
    <source>
        <dbReference type="Google" id="ProtNLM"/>
    </source>
</evidence>
<comment type="caution">
    <text evidence="3">The sequence shown here is derived from an EMBL/GenBank/DDBJ whole genome shotgun (WGS) entry which is preliminary data.</text>
</comment>
<dbReference type="AlphaFoldDB" id="A0A916RL27"/>
<dbReference type="RefSeq" id="WP_188758269.1">
    <property type="nucleotide sequence ID" value="NZ_BMJB01000001.1"/>
</dbReference>
<dbReference type="EMBL" id="BMJB01000001">
    <property type="protein sequence ID" value="GGA61407.1"/>
    <property type="molecule type" value="Genomic_DNA"/>
</dbReference>